<evidence type="ECO:0000313" key="3">
    <source>
        <dbReference type="RefSeq" id="XP_023562108.1"/>
    </source>
</evidence>
<feature type="compositionally biased region" description="Low complexity" evidence="1">
    <location>
        <begin position="174"/>
        <end position="194"/>
    </location>
</feature>
<feature type="region of interest" description="Disordered" evidence="1">
    <location>
        <begin position="1"/>
        <end position="88"/>
    </location>
</feature>
<keyword evidence="2" id="KW-1185">Reference proteome</keyword>
<dbReference type="GeneID" id="111813988"/>
<organism evidence="2 3">
    <name type="scientific">Octodon degus</name>
    <name type="common">Degu</name>
    <name type="synonym">Sciurus degus</name>
    <dbReference type="NCBI Taxonomy" id="10160"/>
    <lineage>
        <taxon>Eukaryota</taxon>
        <taxon>Metazoa</taxon>
        <taxon>Chordata</taxon>
        <taxon>Craniata</taxon>
        <taxon>Vertebrata</taxon>
        <taxon>Euteleostomi</taxon>
        <taxon>Mammalia</taxon>
        <taxon>Eutheria</taxon>
        <taxon>Euarchontoglires</taxon>
        <taxon>Glires</taxon>
        <taxon>Rodentia</taxon>
        <taxon>Hystricomorpha</taxon>
        <taxon>Octodontidae</taxon>
        <taxon>Octodon</taxon>
    </lineage>
</organism>
<dbReference type="RefSeq" id="XP_023562108.1">
    <property type="nucleotide sequence ID" value="XM_023706340.1"/>
</dbReference>
<evidence type="ECO:0000313" key="2">
    <source>
        <dbReference type="Proteomes" id="UP000515203"/>
    </source>
</evidence>
<reference evidence="3" key="1">
    <citation type="submission" date="2025-08" db="UniProtKB">
        <authorList>
            <consortium name="RefSeq"/>
        </authorList>
    </citation>
    <scope>IDENTIFICATION</scope>
</reference>
<feature type="compositionally biased region" description="Basic and acidic residues" evidence="1">
    <location>
        <begin position="60"/>
        <end position="87"/>
    </location>
</feature>
<sequence length="254" mass="27095">MTVTSPKQGYTGFRNLRASGATQDPEVVIKGGIIPARARTERQSGLSEGLGGAEGPGRGAEGRAPEGPSTRRAEEPRSRRGHPEHCHWLGKRFLIGRRVANATTPGQRPGGRGGGVSRPREGQGCPEFTPCLLTPQRPAGKRRPMAAGRLGTSWSRRAPSGAPLWADPVRREAASSPRRPRGAGARQRGSRGPPCRLGGRSWQRGRLAGERVGGVRGRRPPAAMSPLPSPAGLAAERLRCWADGAQSRLEARRF</sequence>
<dbReference type="Proteomes" id="UP000515203">
    <property type="component" value="Unplaced"/>
</dbReference>
<protein>
    <submittedName>
        <fullName evidence="3">Uncharacterized protein LOC111813988</fullName>
    </submittedName>
</protein>
<gene>
    <name evidence="3" type="primary">LOC111813988</name>
</gene>
<proteinExistence type="predicted"/>
<dbReference type="InParanoid" id="A0A6P6DR30"/>
<accession>A0A6P6DR30</accession>
<evidence type="ECO:0000256" key="1">
    <source>
        <dbReference type="SAM" id="MobiDB-lite"/>
    </source>
</evidence>
<name>A0A6P6DR30_OCTDE</name>
<feature type="compositionally biased region" description="Low complexity" evidence="1">
    <location>
        <begin position="220"/>
        <end position="230"/>
    </location>
</feature>
<feature type="compositionally biased region" description="Gly residues" evidence="1">
    <location>
        <begin position="48"/>
        <end position="59"/>
    </location>
</feature>
<feature type="region of interest" description="Disordered" evidence="1">
    <location>
        <begin position="102"/>
        <end position="230"/>
    </location>
</feature>
<dbReference type="AlphaFoldDB" id="A0A6P6DR30"/>